<dbReference type="InterPro" id="IPR014349">
    <property type="entry name" value="Rieske_Fe-S_prot"/>
</dbReference>
<keyword evidence="8" id="KW-0411">Iron-sulfur</keyword>
<keyword evidence="12" id="KW-0496">Mitochondrion</keyword>
<evidence type="ECO:0000256" key="7">
    <source>
        <dbReference type="ARBA" id="ARBA00023004"/>
    </source>
</evidence>
<evidence type="ECO:0000256" key="6">
    <source>
        <dbReference type="ARBA" id="ARBA00022989"/>
    </source>
</evidence>
<comment type="subcellular location">
    <subcellularLocation>
        <location evidence="1">Membrane</location>
        <topology evidence="1">Single-pass membrane protein</topology>
    </subcellularLocation>
    <subcellularLocation>
        <location evidence="12">Mitochondrion inner membrane</location>
    </subcellularLocation>
</comment>
<comment type="similarity">
    <text evidence="2">Belongs to the Rieske iron-sulfur protein family.</text>
</comment>
<gene>
    <name evidence="14" type="ORF">OSB1V03_LOCUS16017</name>
</gene>
<comment type="cofactor">
    <cofactor evidence="11">
        <name>[2Fe-2S] cluster</name>
        <dbReference type="ChEBI" id="CHEBI:190135"/>
    </cofactor>
    <text evidence="11">Binds 1 [2Fe-2S] cluster per subunit.</text>
</comment>
<keyword evidence="12" id="KW-0679">Respiratory chain</keyword>
<keyword evidence="11" id="KW-0813">Transport</keyword>
<dbReference type="Pfam" id="PF00355">
    <property type="entry name" value="Rieske"/>
    <property type="match status" value="1"/>
</dbReference>
<dbReference type="PROSITE" id="PS51296">
    <property type="entry name" value="RIESKE"/>
    <property type="match status" value="1"/>
</dbReference>
<dbReference type="AlphaFoldDB" id="A0A7R9Q7X8"/>
<keyword evidence="6" id="KW-1133">Transmembrane helix</keyword>
<sequence>MPVCPLPLTNTYIHTVGTHVRYYHNDIKVPNFENYRHPKTKDPNRAAKESRDERRLTLDVVKIGVGVTGAIVAKRIGQTLVANLSPAQSTLAMERAQAKEELRDPQTDEERAYAHPSGKWLVVMANCTHLGCIPIANQGNWGGFYCPCHGSHYDASGRIRKGPAPLNLEVPDHHVLEAENKLILGLKTPAV</sequence>
<keyword evidence="9" id="KW-0472">Membrane</keyword>
<evidence type="ECO:0000256" key="4">
    <source>
        <dbReference type="ARBA" id="ARBA00022714"/>
    </source>
</evidence>
<evidence type="ECO:0000256" key="3">
    <source>
        <dbReference type="ARBA" id="ARBA00022692"/>
    </source>
</evidence>
<comment type="miscellaneous">
    <text evidence="11">The Rieske protein is a high potential 2Fe-2S protein.</text>
</comment>
<evidence type="ECO:0000256" key="2">
    <source>
        <dbReference type="ARBA" id="ARBA00010651"/>
    </source>
</evidence>
<dbReference type="GO" id="GO:0051537">
    <property type="term" value="F:2 iron, 2 sulfur cluster binding"/>
    <property type="evidence" value="ECO:0007669"/>
    <property type="project" value="UniProtKB-KW"/>
</dbReference>
<comment type="catalytic activity">
    <reaction evidence="11">
        <text>a quinol + 2 Fe(III)-[cytochrome c](out) = a quinone + 2 Fe(II)-[cytochrome c](out) + 2 H(+)(out)</text>
        <dbReference type="Rhea" id="RHEA:11484"/>
        <dbReference type="Rhea" id="RHEA-COMP:10350"/>
        <dbReference type="Rhea" id="RHEA-COMP:14399"/>
        <dbReference type="ChEBI" id="CHEBI:15378"/>
        <dbReference type="ChEBI" id="CHEBI:24646"/>
        <dbReference type="ChEBI" id="CHEBI:29033"/>
        <dbReference type="ChEBI" id="CHEBI:29034"/>
        <dbReference type="ChEBI" id="CHEBI:132124"/>
        <dbReference type="EC" id="7.1.1.8"/>
    </reaction>
</comment>
<organism evidence="14">
    <name type="scientific">Medioppia subpectinata</name>
    <dbReference type="NCBI Taxonomy" id="1979941"/>
    <lineage>
        <taxon>Eukaryota</taxon>
        <taxon>Metazoa</taxon>
        <taxon>Ecdysozoa</taxon>
        <taxon>Arthropoda</taxon>
        <taxon>Chelicerata</taxon>
        <taxon>Arachnida</taxon>
        <taxon>Acari</taxon>
        <taxon>Acariformes</taxon>
        <taxon>Sarcoptiformes</taxon>
        <taxon>Oribatida</taxon>
        <taxon>Brachypylina</taxon>
        <taxon>Oppioidea</taxon>
        <taxon>Oppiidae</taxon>
        <taxon>Medioppia</taxon>
    </lineage>
</organism>
<evidence type="ECO:0000259" key="13">
    <source>
        <dbReference type="PROSITE" id="PS51296"/>
    </source>
</evidence>
<keyword evidence="15" id="KW-1185">Reference proteome</keyword>
<dbReference type="EC" id="7.1.1.8" evidence="11"/>
<protein>
    <recommendedName>
        <fullName evidence="11">Cytochrome b-c1 complex subunit Rieske, mitochondrial</fullName>
        <ecNumber evidence="11">7.1.1.8</ecNumber>
    </recommendedName>
</protein>
<dbReference type="GO" id="GO:0005743">
    <property type="term" value="C:mitochondrial inner membrane"/>
    <property type="evidence" value="ECO:0007669"/>
    <property type="project" value="UniProtKB-SubCell"/>
</dbReference>
<proteinExistence type="inferred from homology"/>
<dbReference type="PANTHER" id="PTHR10134">
    <property type="entry name" value="CYTOCHROME B-C1 COMPLEX SUBUNIT RIESKE, MITOCHONDRIAL"/>
    <property type="match status" value="1"/>
</dbReference>
<dbReference type="NCBIfam" id="TIGR01416">
    <property type="entry name" value="Rieske_proteo"/>
    <property type="match status" value="1"/>
</dbReference>
<dbReference type="GO" id="GO:0046872">
    <property type="term" value="F:metal ion binding"/>
    <property type="evidence" value="ECO:0007669"/>
    <property type="project" value="UniProtKB-KW"/>
</dbReference>
<evidence type="ECO:0000256" key="8">
    <source>
        <dbReference type="ARBA" id="ARBA00023014"/>
    </source>
</evidence>
<dbReference type="EMBL" id="OC871888">
    <property type="protein sequence ID" value="CAD7635626.1"/>
    <property type="molecule type" value="Genomic_DNA"/>
</dbReference>
<dbReference type="InterPro" id="IPR005805">
    <property type="entry name" value="Rieske_Fe-S_prot_C"/>
</dbReference>
<accession>A0A7R9Q7X8</accession>
<dbReference type="Pfam" id="PF02921">
    <property type="entry name" value="UCR_TM"/>
    <property type="match status" value="1"/>
</dbReference>
<evidence type="ECO:0000313" key="14">
    <source>
        <dbReference type="EMBL" id="CAD7635626.1"/>
    </source>
</evidence>
<evidence type="ECO:0000256" key="1">
    <source>
        <dbReference type="ARBA" id="ARBA00004167"/>
    </source>
</evidence>
<dbReference type="OrthoDB" id="1637982at2759"/>
<evidence type="ECO:0000256" key="5">
    <source>
        <dbReference type="ARBA" id="ARBA00022723"/>
    </source>
</evidence>
<keyword evidence="4" id="KW-0001">2Fe-2S</keyword>
<evidence type="ECO:0000313" key="15">
    <source>
        <dbReference type="Proteomes" id="UP000759131"/>
    </source>
</evidence>
<evidence type="ECO:0000256" key="12">
    <source>
        <dbReference type="RuleBase" id="RU004495"/>
    </source>
</evidence>
<evidence type="ECO:0000256" key="10">
    <source>
        <dbReference type="ARBA" id="ARBA00023157"/>
    </source>
</evidence>
<dbReference type="PRINTS" id="PR00162">
    <property type="entry name" value="RIESKE"/>
</dbReference>
<dbReference type="InterPro" id="IPR017941">
    <property type="entry name" value="Rieske_2Fe-2S"/>
</dbReference>
<dbReference type="InterPro" id="IPR036922">
    <property type="entry name" value="Rieske_2Fe-2S_sf"/>
</dbReference>
<dbReference type="Gene3D" id="2.102.10.10">
    <property type="entry name" value="Rieske [2Fe-2S] iron-sulphur domain"/>
    <property type="match status" value="1"/>
</dbReference>
<dbReference type="Gene3D" id="1.20.5.270">
    <property type="entry name" value="Ubiquinol cytochrome reductase, transmembrane domain"/>
    <property type="match status" value="1"/>
</dbReference>
<dbReference type="InterPro" id="IPR004192">
    <property type="entry name" value="Rieske_TM"/>
</dbReference>
<dbReference type="GO" id="GO:0008121">
    <property type="term" value="F:quinol-cytochrome-c reductase activity"/>
    <property type="evidence" value="ECO:0007669"/>
    <property type="project" value="UniProtKB-EC"/>
</dbReference>
<dbReference type="Proteomes" id="UP000759131">
    <property type="component" value="Unassembled WGS sequence"/>
</dbReference>
<keyword evidence="5" id="KW-0479">Metal-binding</keyword>
<dbReference type="CDD" id="cd03470">
    <property type="entry name" value="Rieske_cytochrome_bc1"/>
    <property type="match status" value="1"/>
</dbReference>
<evidence type="ECO:0000256" key="9">
    <source>
        <dbReference type="ARBA" id="ARBA00023136"/>
    </source>
</evidence>
<feature type="domain" description="Rieske" evidence="13">
    <location>
        <begin position="112"/>
        <end position="182"/>
    </location>
</feature>
<keyword evidence="11" id="KW-0249">Electron transport</keyword>
<evidence type="ECO:0000256" key="11">
    <source>
        <dbReference type="RuleBase" id="RU004494"/>
    </source>
</evidence>
<dbReference type="InterPro" id="IPR037008">
    <property type="entry name" value="bc1_Rieske_TM_sf"/>
</dbReference>
<dbReference type="SUPFAM" id="SSF50022">
    <property type="entry name" value="ISP domain"/>
    <property type="match status" value="1"/>
</dbReference>
<keyword evidence="7" id="KW-0408">Iron</keyword>
<dbReference type="SUPFAM" id="SSF81502">
    <property type="entry name" value="ISP transmembrane anchor"/>
    <property type="match status" value="1"/>
</dbReference>
<dbReference type="InterPro" id="IPR006317">
    <property type="entry name" value="Ubiquinol_cyt_c_Rdtase_Fe-S-su"/>
</dbReference>
<dbReference type="EMBL" id="CAJPIZ010017313">
    <property type="protein sequence ID" value="CAG2116056.1"/>
    <property type="molecule type" value="Genomic_DNA"/>
</dbReference>
<keyword evidence="10" id="KW-1015">Disulfide bond</keyword>
<name>A0A7R9Q7X8_9ACAR</name>
<keyword evidence="3" id="KW-0812">Transmembrane</keyword>
<reference evidence="14" key="1">
    <citation type="submission" date="2020-11" db="EMBL/GenBank/DDBJ databases">
        <authorList>
            <person name="Tran Van P."/>
        </authorList>
    </citation>
    <scope>NUCLEOTIDE SEQUENCE</scope>
</reference>